<dbReference type="Proteomes" id="UP000827872">
    <property type="component" value="Linkage Group LG12"/>
</dbReference>
<comment type="caution">
    <text evidence="1">The sequence shown here is derived from an EMBL/GenBank/DDBJ whole genome shotgun (WGS) entry which is preliminary data.</text>
</comment>
<gene>
    <name evidence="1" type="ORF">K3G42_010801</name>
</gene>
<organism evidence="1 2">
    <name type="scientific">Sphaerodactylus townsendi</name>
    <dbReference type="NCBI Taxonomy" id="933632"/>
    <lineage>
        <taxon>Eukaryota</taxon>
        <taxon>Metazoa</taxon>
        <taxon>Chordata</taxon>
        <taxon>Craniata</taxon>
        <taxon>Vertebrata</taxon>
        <taxon>Euteleostomi</taxon>
        <taxon>Lepidosauria</taxon>
        <taxon>Squamata</taxon>
        <taxon>Bifurcata</taxon>
        <taxon>Gekkota</taxon>
        <taxon>Sphaerodactylidae</taxon>
        <taxon>Sphaerodactylus</taxon>
    </lineage>
</organism>
<dbReference type="EMBL" id="CM037625">
    <property type="protein sequence ID" value="KAH7997957.1"/>
    <property type="molecule type" value="Genomic_DNA"/>
</dbReference>
<name>A0ACB8EZ16_9SAUR</name>
<keyword evidence="2" id="KW-1185">Reference proteome</keyword>
<sequence>MKSVMRRGQALLKKKEERLSQLEVSLLEEFSEEDTLKGTACKKVVTFDFSDSEDSCGVANTKESPHKIVDLKPGLQFPPQSDKIQYLTESLQRISSDLNGVLGLLSTFSNQQPPRLPSTQGPTSPRPKDNIPLAAYISLARAHPASLFVPSPGPPLANQWAWPTGLGPRLASSTDRAVDSMLAEKWHRYFPGGFPLPCRGSNSLDGKRGCVASSEQVCLFQQHRFQSHEMEKPNIQGMIEANKKWLESFKQDSKVPLFSSSPKPTASSSGPARLGLDDSNQIKIFHF</sequence>
<protein>
    <submittedName>
        <fullName evidence="1">Uncharacterized protein</fullName>
    </submittedName>
</protein>
<proteinExistence type="predicted"/>
<evidence type="ECO:0000313" key="2">
    <source>
        <dbReference type="Proteomes" id="UP000827872"/>
    </source>
</evidence>
<reference evidence="1" key="1">
    <citation type="submission" date="2021-08" db="EMBL/GenBank/DDBJ databases">
        <title>The first chromosome-level gecko genome reveals the dynamic sex chromosomes of Neotropical dwarf geckos (Sphaerodactylidae: Sphaerodactylus).</title>
        <authorList>
            <person name="Pinto B.J."/>
            <person name="Keating S.E."/>
            <person name="Gamble T."/>
        </authorList>
    </citation>
    <scope>NUCLEOTIDE SEQUENCE</scope>
    <source>
        <strain evidence="1">TG3544</strain>
    </source>
</reference>
<evidence type="ECO:0000313" key="1">
    <source>
        <dbReference type="EMBL" id="KAH7997957.1"/>
    </source>
</evidence>
<accession>A0ACB8EZ16</accession>